<proteinExistence type="predicted"/>
<comment type="caution">
    <text evidence="1">The sequence shown here is derived from an EMBL/GenBank/DDBJ whole genome shotgun (WGS) entry which is preliminary data.</text>
</comment>
<sequence>AIPLALLLVGGLLMLTNTILAGTSSTSVTVQGAVPTVTVVNISPDPIIPTENATTSITITATISDSNGCDDVFTSGTIAVALYRSGVGASCSVDDNNCYQNITWAEVGNTCGGGADTSGDMVATATIWYFTEATDASSTYSGETWQAQVKAVDESNASSTATDASPPELNSVYALTVDSAIAYGSMSADATSTLSEIGQSTTTVTNTGNYKIDTEVSGTDMTGSGTIIASKQKYATSLLGYESLTYTLSTSATARDLNIVKATSSSTPSTQDTYWGISIPSAQAEGGYSGTNTFTAIYSAD</sequence>
<feature type="non-terminal residue" evidence="1">
    <location>
        <position position="1"/>
    </location>
</feature>
<name>A0A0F8ZPH5_9ZZZZ</name>
<dbReference type="EMBL" id="LAZR01046760">
    <property type="protein sequence ID" value="KKK95777.1"/>
    <property type="molecule type" value="Genomic_DNA"/>
</dbReference>
<gene>
    <name evidence="1" type="ORF">LCGC14_2669390</name>
</gene>
<protein>
    <submittedName>
        <fullName evidence="1">Uncharacterized protein</fullName>
    </submittedName>
</protein>
<reference evidence="1" key="1">
    <citation type="journal article" date="2015" name="Nature">
        <title>Complex archaea that bridge the gap between prokaryotes and eukaryotes.</title>
        <authorList>
            <person name="Spang A."/>
            <person name="Saw J.H."/>
            <person name="Jorgensen S.L."/>
            <person name="Zaremba-Niedzwiedzka K."/>
            <person name="Martijn J."/>
            <person name="Lind A.E."/>
            <person name="van Eijk R."/>
            <person name="Schleper C."/>
            <person name="Guy L."/>
            <person name="Ettema T.J."/>
        </authorList>
    </citation>
    <scope>NUCLEOTIDE SEQUENCE</scope>
</reference>
<accession>A0A0F8ZPH5</accession>
<dbReference type="AlphaFoldDB" id="A0A0F8ZPH5"/>
<organism evidence="1">
    <name type="scientific">marine sediment metagenome</name>
    <dbReference type="NCBI Taxonomy" id="412755"/>
    <lineage>
        <taxon>unclassified sequences</taxon>
        <taxon>metagenomes</taxon>
        <taxon>ecological metagenomes</taxon>
    </lineage>
</organism>
<evidence type="ECO:0000313" key="1">
    <source>
        <dbReference type="EMBL" id="KKK95777.1"/>
    </source>
</evidence>